<keyword evidence="1" id="KW-1133">Transmembrane helix</keyword>
<feature type="transmembrane region" description="Helical" evidence="1">
    <location>
        <begin position="86"/>
        <end position="107"/>
    </location>
</feature>
<accession>A0ABY4EHQ8</accession>
<reference evidence="2 3" key="1">
    <citation type="submission" date="2022-04" db="EMBL/GenBank/DDBJ databases">
        <title>Halobacillus sp. isolated from saltern.</title>
        <authorList>
            <person name="Won M."/>
            <person name="Lee C.-M."/>
            <person name="Woen H.-Y."/>
            <person name="Kwon S.-W."/>
        </authorList>
    </citation>
    <scope>NUCLEOTIDE SEQUENCE [LARGE SCALE GENOMIC DNA]</scope>
    <source>
        <strain evidence="2 3">SSBR10-3</strain>
    </source>
</reference>
<evidence type="ECO:0000313" key="3">
    <source>
        <dbReference type="Proteomes" id="UP000831787"/>
    </source>
</evidence>
<protein>
    <submittedName>
        <fullName evidence="2">Uncharacterized protein</fullName>
    </submittedName>
</protein>
<keyword evidence="1" id="KW-0812">Transmembrane</keyword>
<name>A0ABY4EHQ8_9BACI</name>
<gene>
    <name evidence="2" type="ORF">MUN89_17065</name>
</gene>
<keyword evidence="1" id="KW-0472">Membrane</keyword>
<dbReference type="RefSeq" id="WP_244708962.1">
    <property type="nucleotide sequence ID" value="NZ_CP095073.1"/>
</dbReference>
<keyword evidence="3" id="KW-1185">Reference proteome</keyword>
<feature type="transmembrane region" description="Helical" evidence="1">
    <location>
        <begin position="113"/>
        <end position="132"/>
    </location>
</feature>
<evidence type="ECO:0000256" key="1">
    <source>
        <dbReference type="SAM" id="Phobius"/>
    </source>
</evidence>
<proteinExistence type="predicted"/>
<dbReference type="Proteomes" id="UP000831787">
    <property type="component" value="Chromosome"/>
</dbReference>
<dbReference type="EMBL" id="CP095073">
    <property type="protein sequence ID" value="UOQ43603.1"/>
    <property type="molecule type" value="Genomic_DNA"/>
</dbReference>
<sequence>MLRNMMRLRYNREDHEYLWVKKCRLGVDKVDTHICRYCFKEIKSRDELVTASSWFRIRPYHYRCFQLLEEDTRTVAGAWTPINGTVGLVTVFIMLGLSILMLSTSLLGAVGDLIGVLALYPVLLRILSFIAIESRIPGRKKNK</sequence>
<organism evidence="2 3">
    <name type="scientific">Halobacillus salinarum</name>
    <dbReference type="NCBI Taxonomy" id="2932257"/>
    <lineage>
        <taxon>Bacteria</taxon>
        <taxon>Bacillati</taxon>
        <taxon>Bacillota</taxon>
        <taxon>Bacilli</taxon>
        <taxon>Bacillales</taxon>
        <taxon>Bacillaceae</taxon>
        <taxon>Halobacillus</taxon>
    </lineage>
</organism>
<evidence type="ECO:0000313" key="2">
    <source>
        <dbReference type="EMBL" id="UOQ43603.1"/>
    </source>
</evidence>